<keyword evidence="2" id="KW-0808">Transferase</keyword>
<keyword evidence="7" id="KW-1185">Reference proteome</keyword>
<evidence type="ECO:0000313" key="6">
    <source>
        <dbReference type="EMBL" id="KAF2786893.1"/>
    </source>
</evidence>
<dbReference type="OrthoDB" id="5043642at2759"/>
<evidence type="ECO:0000256" key="1">
    <source>
        <dbReference type="ARBA" id="ARBA00009342"/>
    </source>
</evidence>
<protein>
    <recommendedName>
        <fullName evidence="5">N-acetyltransferase domain-containing protein</fullName>
    </recommendedName>
</protein>
<dbReference type="Gene3D" id="3.40.630.30">
    <property type="match status" value="1"/>
</dbReference>
<dbReference type="InterPro" id="IPR039135">
    <property type="entry name" value="NAT9-like"/>
</dbReference>
<feature type="domain" description="N-acetyltransferase" evidence="5">
    <location>
        <begin position="14"/>
        <end position="237"/>
    </location>
</feature>
<dbReference type="GO" id="GO:0008080">
    <property type="term" value="F:N-acetyltransferase activity"/>
    <property type="evidence" value="ECO:0007669"/>
    <property type="project" value="InterPro"/>
</dbReference>
<keyword evidence="3" id="KW-0012">Acyltransferase</keyword>
<evidence type="ECO:0000256" key="4">
    <source>
        <dbReference type="SAM" id="MobiDB-lite"/>
    </source>
</evidence>
<gene>
    <name evidence="6" type="ORF">K505DRAFT_367839</name>
</gene>
<dbReference type="Proteomes" id="UP000799757">
    <property type="component" value="Unassembled WGS sequence"/>
</dbReference>
<accession>A0A6A6WSG8</accession>
<evidence type="ECO:0000256" key="2">
    <source>
        <dbReference type="ARBA" id="ARBA00022679"/>
    </source>
</evidence>
<dbReference type="InterPro" id="IPR000182">
    <property type="entry name" value="GNAT_dom"/>
</dbReference>
<comment type="similarity">
    <text evidence="1">Belongs to the acetyltransferase family. GNAT subfamily.</text>
</comment>
<evidence type="ECO:0000313" key="7">
    <source>
        <dbReference type="Proteomes" id="UP000799757"/>
    </source>
</evidence>
<organism evidence="6 7">
    <name type="scientific">Melanomma pulvis-pyrius CBS 109.77</name>
    <dbReference type="NCBI Taxonomy" id="1314802"/>
    <lineage>
        <taxon>Eukaryota</taxon>
        <taxon>Fungi</taxon>
        <taxon>Dikarya</taxon>
        <taxon>Ascomycota</taxon>
        <taxon>Pezizomycotina</taxon>
        <taxon>Dothideomycetes</taxon>
        <taxon>Pleosporomycetidae</taxon>
        <taxon>Pleosporales</taxon>
        <taxon>Melanommataceae</taxon>
        <taxon>Melanomma</taxon>
    </lineage>
</organism>
<feature type="region of interest" description="Disordered" evidence="4">
    <location>
        <begin position="77"/>
        <end position="100"/>
    </location>
</feature>
<proteinExistence type="inferred from homology"/>
<feature type="region of interest" description="Disordered" evidence="4">
    <location>
        <begin position="135"/>
        <end position="155"/>
    </location>
</feature>
<dbReference type="SUPFAM" id="SSF55729">
    <property type="entry name" value="Acyl-CoA N-acyltransferases (Nat)"/>
    <property type="match status" value="1"/>
</dbReference>
<reference evidence="6" key="1">
    <citation type="journal article" date="2020" name="Stud. Mycol.">
        <title>101 Dothideomycetes genomes: a test case for predicting lifestyles and emergence of pathogens.</title>
        <authorList>
            <person name="Haridas S."/>
            <person name="Albert R."/>
            <person name="Binder M."/>
            <person name="Bloem J."/>
            <person name="Labutti K."/>
            <person name="Salamov A."/>
            <person name="Andreopoulos B."/>
            <person name="Baker S."/>
            <person name="Barry K."/>
            <person name="Bills G."/>
            <person name="Bluhm B."/>
            <person name="Cannon C."/>
            <person name="Castanera R."/>
            <person name="Culley D."/>
            <person name="Daum C."/>
            <person name="Ezra D."/>
            <person name="Gonzalez J."/>
            <person name="Henrissat B."/>
            <person name="Kuo A."/>
            <person name="Liang C."/>
            <person name="Lipzen A."/>
            <person name="Lutzoni F."/>
            <person name="Magnuson J."/>
            <person name="Mondo S."/>
            <person name="Nolan M."/>
            <person name="Ohm R."/>
            <person name="Pangilinan J."/>
            <person name="Park H.-J."/>
            <person name="Ramirez L."/>
            <person name="Alfaro M."/>
            <person name="Sun H."/>
            <person name="Tritt A."/>
            <person name="Yoshinaga Y."/>
            <person name="Zwiers L.-H."/>
            <person name="Turgeon B."/>
            <person name="Goodwin S."/>
            <person name="Spatafora J."/>
            <person name="Crous P."/>
            <person name="Grigoriev I."/>
        </authorList>
    </citation>
    <scope>NUCLEOTIDE SEQUENCE</scope>
    <source>
        <strain evidence="6">CBS 109.77</strain>
    </source>
</reference>
<dbReference type="PANTHER" id="PTHR13256">
    <property type="entry name" value="N-ACETYLTRANSFERASE 9"/>
    <property type="match status" value="1"/>
</dbReference>
<sequence length="277" mass="30935">MKLNEHTALLTPKILLVPYSTHHVPTYHTWMQSAELQKATASEPLTLAEEHSMQQSWREDADKLTFICCVAPPSTPTAVTTNPDQTHQPTTIEEGKSNEVEDAESRLIESRNHDAPDAMIGDVNLFLCVDEDSLSDDDDDNDIAPPSGPTTASPTPQVLVGEVEIMIAVPSYQNRGLGQQILLTFLWYITTSLPQIVHEYHARHSSGKSSSYLKYLRVKISAENVRSIKLFEKVGFTKVNEQPNYFGELELRWPLSAASTSEIEVKMDTIPLIAAYR</sequence>
<dbReference type="EMBL" id="MU002391">
    <property type="protein sequence ID" value="KAF2786893.1"/>
    <property type="molecule type" value="Genomic_DNA"/>
</dbReference>
<evidence type="ECO:0000259" key="5">
    <source>
        <dbReference type="Pfam" id="PF13302"/>
    </source>
</evidence>
<evidence type="ECO:0000256" key="3">
    <source>
        <dbReference type="ARBA" id="ARBA00023315"/>
    </source>
</evidence>
<dbReference type="PANTHER" id="PTHR13256:SF16">
    <property type="entry name" value="ALPHA_BETA-TUBULIN-N-ACETYLTRANSFERASE 9"/>
    <property type="match status" value="1"/>
</dbReference>
<name>A0A6A6WSG8_9PLEO</name>
<dbReference type="Pfam" id="PF13302">
    <property type="entry name" value="Acetyltransf_3"/>
    <property type="match status" value="1"/>
</dbReference>
<dbReference type="InterPro" id="IPR016181">
    <property type="entry name" value="Acyl_CoA_acyltransferase"/>
</dbReference>
<dbReference type="AlphaFoldDB" id="A0A6A6WSG8"/>